<keyword evidence="11" id="KW-0378">Hydrolase</keyword>
<dbReference type="RefSeq" id="WP_119797498.1">
    <property type="nucleotide sequence ID" value="NZ_CP021659.1"/>
</dbReference>
<keyword evidence="12" id="KW-0788">Thiol protease</keyword>
<dbReference type="KEGG" id="fsm:CCS41_08835"/>
<sequence>MTYSELAEIIDTFFTQNLILLTKQSEEESVAALRAYVEDSKALALQEQEILGSPTNTPMMRHKLRAQLLSRQSEMKSLTRILYWLDKCDYYPFHQSRLFKAIKQRIATLSLPVPKEIHFMSLIQLDAIQRDYIKLWAQQNARNYRINIWMDSATLLAGELCGRIQEAAVKHASTARHISDGAFQTQLTDWQNKAYKSIVHTMSQDDPNQIGSKFCFDQAAILFLEENGLAKPGELEKMGQTLADNFQLSVKELRKATPYASHIKLVDFYQMKDQTNYSLYIKELALRGNLLVATDISRLLILQQHGGIYLNTDILPRLNEMLFSPRIKIDRHNQEAVMQIVLDELVHRGQMPGRAEMINRIGRGGYLDQLQEMDDRVKQPIQHIVNQALDQHQDLFMPLGELKVDPYFACSYANGNNKAIIAIKNSPFINRVLNRLAQIHQVIIGENIDGLNPERPIPRTTNEEIRTVLQAKRLQLNDKWLLSYRSEGMITGGISSSRQIVGIAAYQHAYAALLEQAGVVLPDRRQQLSPHKILQPYTQAFFPTEEAYLSRSRESRIKFFYNVFPQSSQYDSQYIIQLQDDEGVNQMARFLYNKNSLRTAHYLYQPRTGRLVEINIAPNFAFKNRTRIILIAHGTFMKTLGGEQIVQLLVNQRLLRRDAQGLFPIIERVSIVACYITEPIPGSTNVVEKAGEPFIEKFYQAFSNKKITVNSISTREKVVSVDVLGRKWTGLPVNPQAPQHHWLIDWALVKESNRKIIFIQKNEGGIISKRITLVAGNNMRSSILRTSYDGRFGVDYVIDLPTEQVVKLNGYLDRKTAKSVIKNMQRGTLFMAADSMALIAGMTESQVNHGIIVNGTEHDMTAFQQILRLTEHHNDYRNWLTEIDLLGGTQALKSEMERLFDSPQTAFMRLKERYLHDDFDLFCLDLSNPMSAGIIERDMRGTAPIEGIYLSKIEQYLSPTIKLSIKRMDGPAERLNKLNGVIDKIEANLVYLNKGRDDTPLYYHSALTNRSEQTTVSQNELAKKYTHERYLYKAQEHYADTLIRNYFTLPIVLCDALVSANGELLAENNLPADKWAPLLLAMKYDKKTKKYVVPYLHDDGIQEKWLSTDNDQFAEMQRFLQQQHETLTEDYPLFNGRLYPGKTEIASIGANAVFAIMAIQHWLHNGITVPGNTLLAKTLQVHTYLAMTQVTFNVTGDTTTLLQAVFRSVRIGDFFRLFQLIALPVGLVLSIADVAFNAIELSKAENQVQRHLSRTQLTFSVAGLSLFVGGVIASLLGATLLIIGLFIVGIALAVAGYFSQAAILKAMKNLDKAKVIGGYFNAMRAGWEQGGFTLARGILQPCEGVVVTQVDLRNIHAISVVFDTMGQSIKKKDAVDGTSQNYIDLYPLREVGRTVNTTATPPDNATGITTLILPTQPRAKITPKSTLGFNAAPIHREFQAMHFFFRQNSAFPFSIASDPVSGLPYFSVPTALELYYFFTNVDIVLGNHHYHLIAPGVDETSPVNPLINQPVYSKHLHYTLLAPEQGAATVVLVLNNQQAPIIIDCVNDQVNWIIEARHLKGVEQIFYPAPVSTQASVVKFIRRLPTTSSEHSQQLISTITLKDSAKTKLTVRMPQGTVELDQQQSIFYHVNFSDLNNTHQTTDISDDQAVKLAVQNYLRVQKLRNNHAINQIQIDNYIHRDSRGGTEKIDGCFYHLKQATLFYTANHDDTPFNNSSTRSNVELIFHNSHCAWYRGDLTLALQQAQGNIEPTTYEKIFWMSDIRTKKLRYLYLPAVHLPITVNKERRANAATSDIIQTQVFAKGILFQQRYSYVVEGARKQIHFLYMIDTSSSEGHLTLLEIRDLPTGVVTDLINSSNLDALYHFMNKTTSVSSAGAKFSSLMPTHADIVKMGIRQSDATVLIGNRLIWPPLDSLGGVSGNISAKIDPSVLNDTRYLTTLTAAVKGDNPNNHHYFWSVTEPDNHQQFYKLYLQQGYSAAREIQLADFGLIDREVVGSSAAHQGIAISMKNGHAYHLTIDEQLTLQSLGKTCIENDQGGLASLTTSIRELKEKQGRPFSVESRQKKAIQIAPILVITDLLNCRRSVDDNDDENNRLSTWYDSIGEKLLICQANSYSQWQCLGMADQQGPGW</sequence>
<dbReference type="GO" id="GO:0008289">
    <property type="term" value="F:lipid binding"/>
    <property type="evidence" value="ECO:0007669"/>
    <property type="project" value="UniProtKB-KW"/>
</dbReference>
<dbReference type="Gene3D" id="3.40.50.11050">
    <property type="match status" value="1"/>
</dbReference>
<dbReference type="InterPro" id="IPR020974">
    <property type="entry name" value="CPD_dom"/>
</dbReference>
<dbReference type="GO" id="GO:0020002">
    <property type="term" value="C:host cell plasma membrane"/>
    <property type="evidence" value="ECO:0007669"/>
    <property type="project" value="UniProtKB-SubCell"/>
</dbReference>
<gene>
    <name evidence="23" type="ORF">CCS41_08835</name>
</gene>
<accession>A0A2U8I907</accession>
<dbReference type="InterPro" id="IPR024769">
    <property type="entry name" value="TcdA/TcdB_pore_forming"/>
</dbReference>
<keyword evidence="24" id="KW-1185">Reference proteome</keyword>
<dbReference type="Gene3D" id="3.90.550.20">
    <property type="match status" value="1"/>
</dbReference>
<comment type="subcellular location">
    <subcellularLocation>
        <location evidence="2">Host cell membrane</location>
    </subcellularLocation>
    <subcellularLocation>
        <location evidence="20">Host cytoplasm</location>
        <location evidence="20">Host cytosol</location>
    </subcellularLocation>
    <subcellularLocation>
        <location evidence="3">Secreted</location>
    </subcellularLocation>
</comment>
<keyword evidence="18 21" id="KW-0472">Membrane</keyword>
<evidence type="ECO:0000256" key="13">
    <source>
        <dbReference type="ARBA" id="ARBA00022813"/>
    </source>
</evidence>
<dbReference type="Pfam" id="PF12919">
    <property type="entry name" value="TcdA_TcdB"/>
    <property type="match status" value="1"/>
</dbReference>
<dbReference type="GO" id="GO:0008234">
    <property type="term" value="F:cysteine-type peptidase activity"/>
    <property type="evidence" value="ECO:0007669"/>
    <property type="project" value="UniProtKB-KW"/>
</dbReference>
<evidence type="ECO:0000256" key="12">
    <source>
        <dbReference type="ARBA" id="ARBA00022807"/>
    </source>
</evidence>
<dbReference type="GO" id="GO:0046872">
    <property type="term" value="F:metal ion binding"/>
    <property type="evidence" value="ECO:0007669"/>
    <property type="project" value="UniProtKB-KW"/>
</dbReference>
<keyword evidence="13" id="KW-0068">Autocatalytic cleavage</keyword>
<evidence type="ECO:0000256" key="8">
    <source>
        <dbReference type="ARBA" id="ARBA00022679"/>
    </source>
</evidence>
<dbReference type="EMBL" id="CP021659">
    <property type="protein sequence ID" value="AWK14555.1"/>
    <property type="molecule type" value="Genomic_DNA"/>
</dbReference>
<keyword evidence="5" id="KW-0964">Secreted</keyword>
<dbReference type="GO" id="GO:0005576">
    <property type="term" value="C:extracellular region"/>
    <property type="evidence" value="ECO:0007669"/>
    <property type="project" value="UniProtKB-SubCell"/>
</dbReference>
<dbReference type="GO" id="GO:0090729">
    <property type="term" value="F:toxin activity"/>
    <property type="evidence" value="ECO:0007669"/>
    <property type="project" value="UniProtKB-KW"/>
</dbReference>
<dbReference type="InterPro" id="IPR029044">
    <property type="entry name" value="Nucleotide-diphossugar_trans"/>
</dbReference>
<dbReference type="PROSITE" id="PS51771">
    <property type="entry name" value="CGT_MARTX_CPD"/>
    <property type="match status" value="1"/>
</dbReference>
<evidence type="ECO:0000256" key="15">
    <source>
        <dbReference type="ARBA" id="ARBA00022870"/>
    </source>
</evidence>
<evidence type="ECO:0000256" key="1">
    <source>
        <dbReference type="ARBA" id="ARBA00001946"/>
    </source>
</evidence>
<dbReference type="Pfam" id="PF12920">
    <property type="entry name" value="TcdA_TcdB_pore"/>
    <property type="match status" value="1"/>
</dbReference>
<evidence type="ECO:0000313" key="24">
    <source>
        <dbReference type="Proteomes" id="UP000261875"/>
    </source>
</evidence>
<dbReference type="GO" id="GO:0044164">
    <property type="term" value="C:host cell cytosol"/>
    <property type="evidence" value="ECO:0007669"/>
    <property type="project" value="UniProtKB-SubCell"/>
</dbReference>
<evidence type="ECO:0000256" key="9">
    <source>
        <dbReference type="ARBA" id="ARBA00022723"/>
    </source>
</evidence>
<keyword evidence="21" id="KW-1133">Transmembrane helix</keyword>
<keyword evidence="15" id="KW-1043">Host membrane</keyword>
<feature type="domain" description="Peptidase C80" evidence="22">
    <location>
        <begin position="561"/>
        <end position="746"/>
    </location>
</feature>
<dbReference type="GO" id="GO:0016757">
    <property type="term" value="F:glycosyltransferase activity"/>
    <property type="evidence" value="ECO:0007669"/>
    <property type="project" value="InterPro"/>
</dbReference>
<dbReference type="InterPro" id="IPR038383">
    <property type="entry name" value="CPD_dom_sf"/>
</dbReference>
<evidence type="ECO:0000256" key="14">
    <source>
        <dbReference type="ARBA" id="ARBA00022842"/>
    </source>
</evidence>
<keyword evidence="4" id="KW-1032">Host cell membrane</keyword>
<evidence type="ECO:0000256" key="7">
    <source>
        <dbReference type="ARBA" id="ARBA00022670"/>
    </source>
</evidence>
<evidence type="ECO:0000256" key="19">
    <source>
        <dbReference type="ARBA" id="ARBA00023200"/>
    </source>
</evidence>
<dbReference type="OrthoDB" id="5489595at2"/>
<dbReference type="GO" id="GO:0006508">
    <property type="term" value="P:proteolysis"/>
    <property type="evidence" value="ECO:0007669"/>
    <property type="project" value="UniProtKB-KW"/>
</dbReference>
<evidence type="ECO:0000256" key="5">
    <source>
        <dbReference type="ARBA" id="ARBA00022525"/>
    </source>
</evidence>
<proteinExistence type="predicted"/>
<keyword evidence="17" id="KW-0446">Lipid-binding</keyword>
<reference evidence="23 24" key="1">
    <citation type="submission" date="2017-05" db="EMBL/GenBank/DDBJ databases">
        <title>Genome sequence of Candidatus Fukatsuia symbiotica and Candidatus Hamiltonella defensa from Acyrthosiphon pisum strain 5D.</title>
        <authorList>
            <person name="Patel V.A."/>
            <person name="Chevignon G."/>
            <person name="Russell J.A."/>
            <person name="Oliver K.M."/>
        </authorList>
    </citation>
    <scope>NUCLEOTIDE SEQUENCE [LARGE SCALE GENOMIC DNA]</scope>
    <source>
        <strain evidence="23 24">5D</strain>
    </source>
</reference>
<evidence type="ECO:0000256" key="16">
    <source>
        <dbReference type="ARBA" id="ARBA00023026"/>
    </source>
</evidence>
<feature type="transmembrane region" description="Helical" evidence="21">
    <location>
        <begin position="1257"/>
        <end position="1276"/>
    </location>
</feature>
<dbReference type="SUPFAM" id="SSF53448">
    <property type="entry name" value="Nucleotide-diphospho-sugar transferases"/>
    <property type="match status" value="1"/>
</dbReference>
<protein>
    <recommendedName>
        <fullName evidence="22">Peptidase C80 domain-containing protein</fullName>
    </recommendedName>
</protein>
<keyword evidence="16" id="KW-0843">Virulence</keyword>
<evidence type="ECO:0000259" key="22">
    <source>
        <dbReference type="PROSITE" id="PS51771"/>
    </source>
</evidence>
<keyword evidence="9" id="KW-0479">Metal-binding</keyword>
<keyword evidence="21" id="KW-0812">Transmembrane</keyword>
<dbReference type="Pfam" id="PF11713">
    <property type="entry name" value="Peptidase_C80"/>
    <property type="match status" value="1"/>
</dbReference>
<evidence type="ECO:0000256" key="3">
    <source>
        <dbReference type="ARBA" id="ARBA00004613"/>
    </source>
</evidence>
<organism evidence="23 24">
    <name type="scientific">Candidatus Fukatsuia symbiotica</name>
    <dbReference type="NCBI Taxonomy" id="1878942"/>
    <lineage>
        <taxon>Bacteria</taxon>
        <taxon>Pseudomonadati</taxon>
        <taxon>Pseudomonadota</taxon>
        <taxon>Gammaproteobacteria</taxon>
        <taxon>Enterobacterales</taxon>
        <taxon>Yersiniaceae</taxon>
        <taxon>Candidatus Fukatsuia</taxon>
    </lineage>
</organism>
<dbReference type="Proteomes" id="UP000261875">
    <property type="component" value="Chromosome"/>
</dbReference>
<dbReference type="InterPro" id="IPR024770">
    <property type="entry name" value="TcdA/TcdB_cat"/>
</dbReference>
<evidence type="ECO:0000256" key="17">
    <source>
        <dbReference type="ARBA" id="ARBA00023121"/>
    </source>
</evidence>
<comment type="cofactor">
    <cofactor evidence="1">
        <name>Mg(2+)</name>
        <dbReference type="ChEBI" id="CHEBI:18420"/>
    </cofactor>
</comment>
<evidence type="ECO:0000256" key="18">
    <source>
        <dbReference type="ARBA" id="ARBA00023136"/>
    </source>
</evidence>
<evidence type="ECO:0000256" key="6">
    <source>
        <dbReference type="ARBA" id="ARBA00022656"/>
    </source>
</evidence>
<name>A0A2U8I907_9GAMM</name>
<evidence type="ECO:0000256" key="4">
    <source>
        <dbReference type="ARBA" id="ARBA00022511"/>
    </source>
</evidence>
<keyword evidence="7" id="KW-0645">Protease</keyword>
<evidence type="ECO:0000256" key="20">
    <source>
        <dbReference type="ARBA" id="ARBA00023586"/>
    </source>
</evidence>
<evidence type="ECO:0000313" key="23">
    <source>
        <dbReference type="EMBL" id="AWK14555.1"/>
    </source>
</evidence>
<keyword evidence="19" id="KW-1035">Host cytoplasm</keyword>
<evidence type="ECO:0000256" key="10">
    <source>
        <dbReference type="ARBA" id="ARBA00022737"/>
    </source>
</evidence>
<keyword evidence="10" id="KW-0677">Repeat</keyword>
<keyword evidence="6" id="KW-0800">Toxin</keyword>
<keyword evidence="8" id="KW-0808">Transferase</keyword>
<evidence type="ECO:0000256" key="21">
    <source>
        <dbReference type="SAM" id="Phobius"/>
    </source>
</evidence>
<keyword evidence="14" id="KW-0460">Magnesium</keyword>
<feature type="transmembrane region" description="Helical" evidence="21">
    <location>
        <begin position="1217"/>
        <end position="1236"/>
    </location>
</feature>
<evidence type="ECO:0000256" key="2">
    <source>
        <dbReference type="ARBA" id="ARBA00004165"/>
    </source>
</evidence>
<evidence type="ECO:0000256" key="11">
    <source>
        <dbReference type="ARBA" id="ARBA00022801"/>
    </source>
</evidence>